<evidence type="ECO:0000256" key="1">
    <source>
        <dbReference type="SAM" id="Phobius"/>
    </source>
</evidence>
<keyword evidence="1" id="KW-1133">Transmembrane helix</keyword>
<accession>A0A813DEJ8</accession>
<proteinExistence type="predicted"/>
<comment type="caution">
    <text evidence="2">The sequence shown here is derived from an EMBL/GenBank/DDBJ whole genome shotgun (WGS) entry which is preliminary data.</text>
</comment>
<keyword evidence="1" id="KW-0472">Membrane</keyword>
<evidence type="ECO:0000313" key="2">
    <source>
        <dbReference type="EMBL" id="CAE8584901.1"/>
    </source>
</evidence>
<protein>
    <submittedName>
        <fullName evidence="2">Uncharacterized protein</fullName>
    </submittedName>
</protein>
<keyword evidence="3" id="KW-1185">Reference proteome</keyword>
<name>A0A813DEJ8_POLGL</name>
<sequence length="146" mass="16116">MFFKMHVVRCLDLMIGDFSRKYAEHGLAAQEGVLQWSLLQSTMNQAAKRLEGSFVILFAATFAGFAAVAADFMLGSVHELAPGALPGCSGEHLIWVLEPLQMRPHGILEVYEGSCCLLSSTIQECLFFSMQLFLACYGTWFRGVIA</sequence>
<dbReference type="Proteomes" id="UP000654075">
    <property type="component" value="Unassembled WGS sequence"/>
</dbReference>
<organism evidence="2 3">
    <name type="scientific">Polarella glacialis</name>
    <name type="common">Dinoflagellate</name>
    <dbReference type="NCBI Taxonomy" id="89957"/>
    <lineage>
        <taxon>Eukaryota</taxon>
        <taxon>Sar</taxon>
        <taxon>Alveolata</taxon>
        <taxon>Dinophyceae</taxon>
        <taxon>Suessiales</taxon>
        <taxon>Suessiaceae</taxon>
        <taxon>Polarella</taxon>
    </lineage>
</organism>
<dbReference type="AlphaFoldDB" id="A0A813DEJ8"/>
<gene>
    <name evidence="2" type="ORF">PGLA1383_LOCUS3823</name>
</gene>
<evidence type="ECO:0000313" key="3">
    <source>
        <dbReference type="Proteomes" id="UP000654075"/>
    </source>
</evidence>
<feature type="transmembrane region" description="Helical" evidence="1">
    <location>
        <begin position="54"/>
        <end position="74"/>
    </location>
</feature>
<keyword evidence="1" id="KW-0812">Transmembrane</keyword>
<dbReference type="EMBL" id="CAJNNV010001376">
    <property type="protein sequence ID" value="CAE8584901.1"/>
    <property type="molecule type" value="Genomic_DNA"/>
</dbReference>
<reference evidence="2" key="1">
    <citation type="submission" date="2021-02" db="EMBL/GenBank/DDBJ databases">
        <authorList>
            <person name="Dougan E. K."/>
            <person name="Rhodes N."/>
            <person name="Thang M."/>
            <person name="Chan C."/>
        </authorList>
    </citation>
    <scope>NUCLEOTIDE SEQUENCE</scope>
</reference>